<accession>A0A834YI98</accession>
<evidence type="ECO:0000313" key="3">
    <source>
        <dbReference type="Proteomes" id="UP000655225"/>
    </source>
</evidence>
<gene>
    <name evidence="2" type="ORF">HHK36_027184</name>
</gene>
<dbReference type="EMBL" id="JABCRI010000020">
    <property type="protein sequence ID" value="KAF8388510.1"/>
    <property type="molecule type" value="Genomic_DNA"/>
</dbReference>
<dbReference type="OMA" id="LPESWEM"/>
<dbReference type="PANTHER" id="PTHR33699">
    <property type="entry name" value="EXPRESSED PROTEIN"/>
    <property type="match status" value="1"/>
</dbReference>
<name>A0A834YI98_TETSI</name>
<dbReference type="PANTHER" id="PTHR33699:SF2">
    <property type="entry name" value="PATHOGENIC TYPE III EFFECTOR AVIRULENCE FACTOR AVR AVRRPT-CLEAVAGE: CLEAVAGE SITE PROTEIN-RELATED"/>
    <property type="match status" value="1"/>
</dbReference>
<dbReference type="Pfam" id="PF14223">
    <property type="entry name" value="Retrotran_gag_2"/>
    <property type="match status" value="1"/>
</dbReference>
<comment type="caution">
    <text evidence="2">The sequence shown here is derived from an EMBL/GenBank/DDBJ whole genome shotgun (WGS) entry which is preliminary data.</text>
</comment>
<evidence type="ECO:0000259" key="1">
    <source>
        <dbReference type="Pfam" id="PF13976"/>
    </source>
</evidence>
<dbReference type="OrthoDB" id="1938800at2759"/>
<dbReference type="AlphaFoldDB" id="A0A834YI98"/>
<protein>
    <recommendedName>
        <fullName evidence="1">GAG-pre-integrase domain-containing protein</fullName>
    </recommendedName>
</protein>
<keyword evidence="3" id="KW-1185">Reference proteome</keyword>
<dbReference type="Proteomes" id="UP000655225">
    <property type="component" value="Unassembled WGS sequence"/>
</dbReference>
<dbReference type="InterPro" id="IPR025724">
    <property type="entry name" value="GAG-pre-integrase_dom"/>
</dbReference>
<reference evidence="2 3" key="1">
    <citation type="submission" date="2020-04" db="EMBL/GenBank/DDBJ databases">
        <title>Plant Genome Project.</title>
        <authorList>
            <person name="Zhang R.-G."/>
        </authorList>
    </citation>
    <scope>NUCLEOTIDE SEQUENCE [LARGE SCALE GENOMIC DNA]</scope>
    <source>
        <strain evidence="2">YNK0</strain>
        <tissue evidence="2">Leaf</tissue>
    </source>
</reference>
<organism evidence="2 3">
    <name type="scientific">Tetracentron sinense</name>
    <name type="common">Spur-leaf</name>
    <dbReference type="NCBI Taxonomy" id="13715"/>
    <lineage>
        <taxon>Eukaryota</taxon>
        <taxon>Viridiplantae</taxon>
        <taxon>Streptophyta</taxon>
        <taxon>Embryophyta</taxon>
        <taxon>Tracheophyta</taxon>
        <taxon>Spermatophyta</taxon>
        <taxon>Magnoliopsida</taxon>
        <taxon>Trochodendrales</taxon>
        <taxon>Trochodendraceae</taxon>
        <taxon>Tetracentron</taxon>
    </lineage>
</organism>
<proteinExistence type="predicted"/>
<evidence type="ECO:0000313" key="2">
    <source>
        <dbReference type="EMBL" id="KAF8388510.1"/>
    </source>
</evidence>
<feature type="domain" description="GAG-pre-integrase" evidence="1">
    <location>
        <begin position="127"/>
        <end position="191"/>
    </location>
</feature>
<dbReference type="Pfam" id="PF13976">
    <property type="entry name" value="gag_pre-integrs"/>
    <property type="match status" value="1"/>
</dbReference>
<sequence length="283" mass="32219">MAGNKAFLIKKLVNLKFKEGASIAEHLNEIHSILNQLVAMKMVLDVELQALLLLSSLPESWEMLVVSLSNTVPHVLKDVTHVLNLRLNLISCGKLDDKGYENHFWKGRWKLSKGSLIVAMSEKKATLYRMKAHLFKGKVNTILEDSSPNLWHQRLGHMSEKGIQVLENMQLLPGMKGTSIEPCDHCLSGKQHRQHKWRNIPAFGDWDYANDLPITQYFESATQAGLLRHRSSGEGDLYKAGDLCGDDLKIPPRSTVVHRRKVGNIVIFLKFFFFGLQIEEYYI</sequence>